<dbReference type="InterPro" id="IPR020053">
    <property type="entry name" value="Ribosome-bd_factorA_CS"/>
</dbReference>
<gene>
    <name evidence="2 3" type="primary">rbfA</name>
    <name evidence="3" type="ORF">IAB68_02000</name>
</gene>
<protein>
    <recommendedName>
        <fullName evidence="2">Ribosome-binding factor A</fullName>
    </recommendedName>
</protein>
<accession>A0A9D1LIK0</accession>
<dbReference type="InterPro" id="IPR000238">
    <property type="entry name" value="RbfA"/>
</dbReference>
<dbReference type="NCBIfam" id="TIGR00082">
    <property type="entry name" value="rbfA"/>
    <property type="match status" value="1"/>
</dbReference>
<dbReference type="EMBL" id="DVMT01000020">
    <property type="protein sequence ID" value="HIU40061.1"/>
    <property type="molecule type" value="Genomic_DNA"/>
</dbReference>
<dbReference type="InterPro" id="IPR015946">
    <property type="entry name" value="KH_dom-like_a/b"/>
</dbReference>
<dbReference type="Pfam" id="PF02033">
    <property type="entry name" value="RBFA"/>
    <property type="match status" value="1"/>
</dbReference>
<organism evidence="3 4">
    <name type="scientific">Candidatus Aphodocola excrementigallinarum</name>
    <dbReference type="NCBI Taxonomy" id="2840670"/>
    <lineage>
        <taxon>Bacteria</taxon>
        <taxon>Bacillati</taxon>
        <taxon>Bacillota</taxon>
        <taxon>Bacilli</taxon>
        <taxon>Candidatus Aphodocola</taxon>
    </lineage>
</organism>
<keyword evidence="2" id="KW-0963">Cytoplasm</keyword>
<evidence type="ECO:0000256" key="1">
    <source>
        <dbReference type="ARBA" id="ARBA00022517"/>
    </source>
</evidence>
<comment type="caution">
    <text evidence="3">The sequence shown here is derived from an EMBL/GenBank/DDBJ whole genome shotgun (WGS) entry which is preliminary data.</text>
</comment>
<name>A0A9D1LIK0_9FIRM</name>
<dbReference type="Proteomes" id="UP000824074">
    <property type="component" value="Unassembled WGS sequence"/>
</dbReference>
<evidence type="ECO:0000313" key="3">
    <source>
        <dbReference type="EMBL" id="HIU40061.1"/>
    </source>
</evidence>
<dbReference type="GO" id="GO:0030490">
    <property type="term" value="P:maturation of SSU-rRNA"/>
    <property type="evidence" value="ECO:0007669"/>
    <property type="project" value="UniProtKB-UniRule"/>
</dbReference>
<reference evidence="3" key="2">
    <citation type="journal article" date="2021" name="PeerJ">
        <title>Extensive microbial diversity within the chicken gut microbiome revealed by metagenomics and culture.</title>
        <authorList>
            <person name="Gilroy R."/>
            <person name="Ravi A."/>
            <person name="Getino M."/>
            <person name="Pursley I."/>
            <person name="Horton D.L."/>
            <person name="Alikhan N.F."/>
            <person name="Baker D."/>
            <person name="Gharbi K."/>
            <person name="Hall N."/>
            <person name="Watson M."/>
            <person name="Adriaenssens E.M."/>
            <person name="Foster-Nyarko E."/>
            <person name="Jarju S."/>
            <person name="Secka A."/>
            <person name="Antonio M."/>
            <person name="Oren A."/>
            <person name="Chaudhuri R.R."/>
            <person name="La Ragione R."/>
            <person name="Hildebrand F."/>
            <person name="Pallen M.J."/>
        </authorList>
    </citation>
    <scope>NUCLEOTIDE SEQUENCE</scope>
    <source>
        <strain evidence="3">CHK193-30670</strain>
    </source>
</reference>
<dbReference type="AlphaFoldDB" id="A0A9D1LIK0"/>
<keyword evidence="1 2" id="KW-0690">Ribosome biogenesis</keyword>
<dbReference type="Gene3D" id="3.30.300.20">
    <property type="match status" value="1"/>
</dbReference>
<dbReference type="PANTHER" id="PTHR33515">
    <property type="entry name" value="RIBOSOME-BINDING FACTOR A, CHLOROPLASTIC-RELATED"/>
    <property type="match status" value="1"/>
</dbReference>
<proteinExistence type="inferred from homology"/>
<dbReference type="SUPFAM" id="SSF89919">
    <property type="entry name" value="Ribosome-binding factor A, RbfA"/>
    <property type="match status" value="1"/>
</dbReference>
<dbReference type="GO" id="GO:0005829">
    <property type="term" value="C:cytosol"/>
    <property type="evidence" value="ECO:0007669"/>
    <property type="project" value="TreeGrafter"/>
</dbReference>
<dbReference type="HAMAP" id="MF_00003">
    <property type="entry name" value="RbfA"/>
    <property type="match status" value="1"/>
</dbReference>
<dbReference type="GO" id="GO:0043024">
    <property type="term" value="F:ribosomal small subunit binding"/>
    <property type="evidence" value="ECO:0007669"/>
    <property type="project" value="TreeGrafter"/>
</dbReference>
<dbReference type="InterPro" id="IPR023799">
    <property type="entry name" value="RbfA_dom_sf"/>
</dbReference>
<reference evidence="3" key="1">
    <citation type="submission" date="2020-10" db="EMBL/GenBank/DDBJ databases">
        <authorList>
            <person name="Gilroy R."/>
        </authorList>
    </citation>
    <scope>NUCLEOTIDE SEQUENCE</scope>
    <source>
        <strain evidence="3">CHK193-30670</strain>
    </source>
</reference>
<comment type="subunit">
    <text evidence="2">Monomer. Binds 30S ribosomal subunits, but not 50S ribosomal subunits or 70S ribosomes.</text>
</comment>
<comment type="function">
    <text evidence="2">One of several proteins that assist in the late maturation steps of the functional core of the 30S ribosomal subunit. Associates with free 30S ribosomal subunits (but not with 30S subunits that are part of 70S ribosomes or polysomes). Required for efficient processing of 16S rRNA. May interact with the 5'-terminal helix region of 16S rRNA.</text>
</comment>
<comment type="similarity">
    <text evidence="2">Belongs to the RbfA family.</text>
</comment>
<evidence type="ECO:0000256" key="2">
    <source>
        <dbReference type="HAMAP-Rule" id="MF_00003"/>
    </source>
</evidence>
<sequence>MSIKTKRIASLLMEEISDILQNEVNDSDIRFVTITDCKVDADLTLAQVYCTVLDESKKDKCLHDLNEAKGFIKTELAKRKLEIRRIPDLRFIYDESIEYASRIEKIISEINE</sequence>
<evidence type="ECO:0000313" key="4">
    <source>
        <dbReference type="Proteomes" id="UP000824074"/>
    </source>
</evidence>
<dbReference type="PROSITE" id="PS01319">
    <property type="entry name" value="RBFA"/>
    <property type="match status" value="1"/>
</dbReference>
<dbReference type="PANTHER" id="PTHR33515:SF1">
    <property type="entry name" value="RIBOSOME-BINDING FACTOR A, CHLOROPLASTIC-RELATED"/>
    <property type="match status" value="1"/>
</dbReference>
<comment type="subcellular location">
    <subcellularLocation>
        <location evidence="2">Cytoplasm</location>
    </subcellularLocation>
</comment>